<dbReference type="EMBL" id="JAUSUB010000041">
    <property type="protein sequence ID" value="MDQ0273498.1"/>
    <property type="molecule type" value="Genomic_DNA"/>
</dbReference>
<comment type="caution">
    <text evidence="1">The sequence shown here is derived from an EMBL/GenBank/DDBJ whole genome shotgun (WGS) entry which is preliminary data.</text>
</comment>
<proteinExistence type="predicted"/>
<protein>
    <recommendedName>
        <fullName evidence="3">DUF4258 domain-containing protein</fullName>
    </recommendedName>
</protein>
<sequence length="98" mass="11404">MNIKIIKKSLLTNKMRISSHAKEKMFSRGYYKRDIISCIMSGAITSKQFIKNQIRYVIEGVDDDGYPMVVIVGKHSIHQYLLIITIMPPISKKYRRVI</sequence>
<keyword evidence="2" id="KW-1185">Reference proteome</keyword>
<dbReference type="InterPro" id="IPR025354">
    <property type="entry name" value="DUF4258"/>
</dbReference>
<evidence type="ECO:0008006" key="3">
    <source>
        <dbReference type="Google" id="ProtNLM"/>
    </source>
</evidence>
<name>A0ABU0ASU1_9BACI</name>
<reference evidence="1 2" key="1">
    <citation type="submission" date="2023-07" db="EMBL/GenBank/DDBJ databases">
        <title>Genomic Encyclopedia of Type Strains, Phase IV (KMG-IV): sequencing the most valuable type-strain genomes for metagenomic binning, comparative biology and taxonomic classification.</title>
        <authorList>
            <person name="Goeker M."/>
        </authorList>
    </citation>
    <scope>NUCLEOTIDE SEQUENCE [LARGE SCALE GENOMIC DNA]</scope>
    <source>
        <strain evidence="1 2">DSM 23494</strain>
    </source>
</reference>
<evidence type="ECO:0000313" key="2">
    <source>
        <dbReference type="Proteomes" id="UP001238088"/>
    </source>
</evidence>
<dbReference type="Pfam" id="PF14076">
    <property type="entry name" value="DUF4258"/>
    <property type="match status" value="1"/>
</dbReference>
<dbReference type="RefSeq" id="WP_307479692.1">
    <property type="nucleotide sequence ID" value="NZ_JAUSUB010000041.1"/>
</dbReference>
<evidence type="ECO:0000313" key="1">
    <source>
        <dbReference type="EMBL" id="MDQ0273498.1"/>
    </source>
</evidence>
<dbReference type="Proteomes" id="UP001238088">
    <property type="component" value="Unassembled WGS sequence"/>
</dbReference>
<organism evidence="1 2">
    <name type="scientific">Cytobacillus purgationiresistens</name>
    <dbReference type="NCBI Taxonomy" id="863449"/>
    <lineage>
        <taxon>Bacteria</taxon>
        <taxon>Bacillati</taxon>
        <taxon>Bacillota</taxon>
        <taxon>Bacilli</taxon>
        <taxon>Bacillales</taxon>
        <taxon>Bacillaceae</taxon>
        <taxon>Cytobacillus</taxon>
    </lineage>
</organism>
<gene>
    <name evidence="1" type="ORF">J2S17_005430</name>
</gene>
<accession>A0ABU0ASU1</accession>